<reference evidence="1" key="5">
    <citation type="journal article" date="2021" name="G3 (Bethesda)">
        <title>Aegilops tauschii genome assembly Aet v5.0 features greater sequence contiguity and improved annotation.</title>
        <authorList>
            <person name="Wang L."/>
            <person name="Zhu T."/>
            <person name="Rodriguez J.C."/>
            <person name="Deal K.R."/>
            <person name="Dubcovsky J."/>
            <person name="McGuire P.E."/>
            <person name="Lux T."/>
            <person name="Spannagl M."/>
            <person name="Mayer K.F.X."/>
            <person name="Baldrich P."/>
            <person name="Meyers B.C."/>
            <person name="Huo N."/>
            <person name="Gu Y.Q."/>
            <person name="Zhou H."/>
            <person name="Devos K.M."/>
            <person name="Bennetzen J.L."/>
            <person name="Unver T."/>
            <person name="Budak H."/>
            <person name="Gulick P.J."/>
            <person name="Galiba G."/>
            <person name="Kalapos B."/>
            <person name="Nelson D.R."/>
            <person name="Li P."/>
            <person name="You F.M."/>
            <person name="Luo M.C."/>
            <person name="Dvorak J."/>
        </authorList>
    </citation>
    <scope>NUCLEOTIDE SEQUENCE [LARGE SCALE GENOMIC DNA]</scope>
    <source>
        <strain evidence="1">cv. AL8/78</strain>
    </source>
</reference>
<accession>A0A453HP88</accession>
<reference evidence="2" key="2">
    <citation type="journal article" date="2017" name="Nat. Plants">
        <title>The Aegilops tauschii genome reveals multiple impacts of transposons.</title>
        <authorList>
            <person name="Zhao G."/>
            <person name="Zou C."/>
            <person name="Li K."/>
            <person name="Wang K."/>
            <person name="Li T."/>
            <person name="Gao L."/>
            <person name="Zhang X."/>
            <person name="Wang H."/>
            <person name="Yang Z."/>
            <person name="Liu X."/>
            <person name="Jiang W."/>
            <person name="Mao L."/>
            <person name="Kong X."/>
            <person name="Jiao Y."/>
            <person name="Jia J."/>
        </authorList>
    </citation>
    <scope>NUCLEOTIDE SEQUENCE [LARGE SCALE GENOMIC DNA]</scope>
    <source>
        <strain evidence="2">cv. AL8/78</strain>
    </source>
</reference>
<dbReference type="EnsemblPlants" id="AET4Gv20255900.13">
    <property type="protein sequence ID" value="AET4Gv20255900.13"/>
    <property type="gene ID" value="AET4Gv20255900"/>
</dbReference>
<protein>
    <submittedName>
        <fullName evidence="1">Uncharacterized protein</fullName>
    </submittedName>
</protein>
<proteinExistence type="predicted"/>
<evidence type="ECO:0000313" key="2">
    <source>
        <dbReference type="Proteomes" id="UP000015105"/>
    </source>
</evidence>
<dbReference type="Gramene" id="AET4Gv20255900.13">
    <property type="protein sequence ID" value="AET4Gv20255900.13"/>
    <property type="gene ID" value="AET4Gv20255900"/>
</dbReference>
<name>A0A453HP88_AEGTS</name>
<dbReference type="AlphaFoldDB" id="A0A453HP88"/>
<reference evidence="1" key="3">
    <citation type="journal article" date="2017" name="Nature">
        <title>Genome sequence of the progenitor of the wheat D genome Aegilops tauschii.</title>
        <authorList>
            <person name="Luo M.C."/>
            <person name="Gu Y.Q."/>
            <person name="Puiu D."/>
            <person name="Wang H."/>
            <person name="Twardziok S.O."/>
            <person name="Deal K.R."/>
            <person name="Huo N."/>
            <person name="Zhu T."/>
            <person name="Wang L."/>
            <person name="Wang Y."/>
            <person name="McGuire P.E."/>
            <person name="Liu S."/>
            <person name="Long H."/>
            <person name="Ramasamy R.K."/>
            <person name="Rodriguez J.C."/>
            <person name="Van S.L."/>
            <person name="Yuan L."/>
            <person name="Wang Z."/>
            <person name="Xia Z."/>
            <person name="Xiao L."/>
            <person name="Anderson O.D."/>
            <person name="Ouyang S."/>
            <person name="Liang Y."/>
            <person name="Zimin A.V."/>
            <person name="Pertea G."/>
            <person name="Qi P."/>
            <person name="Bennetzen J.L."/>
            <person name="Dai X."/>
            <person name="Dawson M.W."/>
            <person name="Muller H.G."/>
            <person name="Kugler K."/>
            <person name="Rivarola-Duarte L."/>
            <person name="Spannagl M."/>
            <person name="Mayer K.F.X."/>
            <person name="Lu F.H."/>
            <person name="Bevan M.W."/>
            <person name="Leroy P."/>
            <person name="Li P."/>
            <person name="You F.M."/>
            <person name="Sun Q."/>
            <person name="Liu Z."/>
            <person name="Lyons E."/>
            <person name="Wicker T."/>
            <person name="Salzberg S.L."/>
            <person name="Devos K.M."/>
            <person name="Dvorak J."/>
        </authorList>
    </citation>
    <scope>NUCLEOTIDE SEQUENCE [LARGE SCALE GENOMIC DNA]</scope>
    <source>
        <strain evidence="1">cv. AL8/78</strain>
    </source>
</reference>
<organism evidence="1 2">
    <name type="scientific">Aegilops tauschii subsp. strangulata</name>
    <name type="common">Goatgrass</name>
    <dbReference type="NCBI Taxonomy" id="200361"/>
    <lineage>
        <taxon>Eukaryota</taxon>
        <taxon>Viridiplantae</taxon>
        <taxon>Streptophyta</taxon>
        <taxon>Embryophyta</taxon>
        <taxon>Tracheophyta</taxon>
        <taxon>Spermatophyta</taxon>
        <taxon>Magnoliopsida</taxon>
        <taxon>Liliopsida</taxon>
        <taxon>Poales</taxon>
        <taxon>Poaceae</taxon>
        <taxon>BOP clade</taxon>
        <taxon>Pooideae</taxon>
        <taxon>Triticodae</taxon>
        <taxon>Triticeae</taxon>
        <taxon>Triticinae</taxon>
        <taxon>Aegilops</taxon>
    </lineage>
</organism>
<dbReference type="Proteomes" id="UP000015105">
    <property type="component" value="Chromosome 4D"/>
</dbReference>
<keyword evidence="2" id="KW-1185">Reference proteome</keyword>
<reference evidence="1" key="4">
    <citation type="submission" date="2019-03" db="UniProtKB">
        <authorList>
            <consortium name="EnsemblPlants"/>
        </authorList>
    </citation>
    <scope>IDENTIFICATION</scope>
</reference>
<reference evidence="2" key="1">
    <citation type="journal article" date="2014" name="Science">
        <title>Ancient hybridizations among the ancestral genomes of bread wheat.</title>
        <authorList>
            <consortium name="International Wheat Genome Sequencing Consortium,"/>
            <person name="Marcussen T."/>
            <person name="Sandve S.R."/>
            <person name="Heier L."/>
            <person name="Spannagl M."/>
            <person name="Pfeifer M."/>
            <person name="Jakobsen K.S."/>
            <person name="Wulff B.B."/>
            <person name="Steuernagel B."/>
            <person name="Mayer K.F."/>
            <person name="Olsen O.A."/>
        </authorList>
    </citation>
    <scope>NUCLEOTIDE SEQUENCE [LARGE SCALE GENOMIC DNA]</scope>
    <source>
        <strain evidence="2">cv. AL8/78</strain>
    </source>
</reference>
<sequence length="53" mass="6355">MMVHRLHICISGPIRHSFDPKVCYCNEAIECLQNQERCCYILFKFNYSLEIMI</sequence>
<evidence type="ECO:0000313" key="1">
    <source>
        <dbReference type="EnsemblPlants" id="AET4Gv20255900.13"/>
    </source>
</evidence>